<organism evidence="2 3">
    <name type="scientific">Carya illinoinensis</name>
    <name type="common">Pecan</name>
    <dbReference type="NCBI Taxonomy" id="32201"/>
    <lineage>
        <taxon>Eukaryota</taxon>
        <taxon>Viridiplantae</taxon>
        <taxon>Streptophyta</taxon>
        <taxon>Embryophyta</taxon>
        <taxon>Tracheophyta</taxon>
        <taxon>Spermatophyta</taxon>
        <taxon>Magnoliopsida</taxon>
        <taxon>eudicotyledons</taxon>
        <taxon>Gunneridae</taxon>
        <taxon>Pentapetalae</taxon>
        <taxon>rosids</taxon>
        <taxon>fabids</taxon>
        <taxon>Fagales</taxon>
        <taxon>Juglandaceae</taxon>
        <taxon>Carya</taxon>
    </lineage>
</organism>
<reference evidence="2" key="1">
    <citation type="submission" date="2021-01" db="EMBL/GenBank/DDBJ databases">
        <authorList>
            <person name="Lovell J.T."/>
            <person name="Bentley N."/>
            <person name="Bhattarai G."/>
            <person name="Jenkins J.W."/>
            <person name="Sreedasyam A."/>
            <person name="Alarcon Y."/>
            <person name="Bock C."/>
            <person name="Boston L."/>
            <person name="Carlson J."/>
            <person name="Cervantes K."/>
            <person name="Clermont K."/>
            <person name="Krom N."/>
            <person name="Kubenka K."/>
            <person name="Mamidi S."/>
            <person name="Mattison C."/>
            <person name="Monteros M."/>
            <person name="Pisani C."/>
            <person name="Plott C."/>
            <person name="Rajasekar S."/>
            <person name="Rhein H.S."/>
            <person name="Rohla C."/>
            <person name="Song M."/>
            <person name="Hilaire R.S."/>
            <person name="Shu S."/>
            <person name="Wells L."/>
            <person name="Wang X."/>
            <person name="Webber J."/>
            <person name="Heerema R.J."/>
            <person name="Klein P."/>
            <person name="Conner P."/>
            <person name="Grauke L."/>
            <person name="Grimwood J."/>
            <person name="Schmutz J."/>
            <person name="Randall J.J."/>
        </authorList>
    </citation>
    <scope>NUCLEOTIDE SEQUENCE</scope>
    <source>
        <tissue evidence="2">Leaf</tissue>
    </source>
</reference>
<accession>A0A922A4J3</accession>
<dbReference type="EMBL" id="CM031839">
    <property type="protein sequence ID" value="KAG6674948.1"/>
    <property type="molecule type" value="Genomic_DNA"/>
</dbReference>
<feature type="region of interest" description="Disordered" evidence="1">
    <location>
        <begin position="1"/>
        <end position="26"/>
    </location>
</feature>
<evidence type="ECO:0000256" key="1">
    <source>
        <dbReference type="SAM" id="MobiDB-lite"/>
    </source>
</evidence>
<evidence type="ECO:0000313" key="2">
    <source>
        <dbReference type="EMBL" id="KAG6674948.1"/>
    </source>
</evidence>
<dbReference type="AlphaFoldDB" id="A0A922A4J3"/>
<name>A0A922A4J3_CARIL</name>
<comment type="caution">
    <text evidence="2">The sequence shown here is derived from an EMBL/GenBank/DDBJ whole genome shotgun (WGS) entry which is preliminary data.</text>
</comment>
<sequence length="152" mass="17847">MENNVQNVKGFEEDSLTEPRSHSYTSPSPAFLFSKPLCTRALISLDFYSQMFENTQKSQFFFFSISNCFSSILIDYPSSKTPFLYMKSVHLFYPLLEWQSQCSRRYNGCRERESVLDRSFSDIPGTETRHGRWFKCLVRYVIENLVVSGFYS</sequence>
<proteinExistence type="predicted"/>
<dbReference type="Proteomes" id="UP000811246">
    <property type="component" value="Chromosome 15"/>
</dbReference>
<gene>
    <name evidence="2" type="ORF">I3842_15G073300</name>
</gene>
<evidence type="ECO:0000313" key="3">
    <source>
        <dbReference type="Proteomes" id="UP000811246"/>
    </source>
</evidence>
<protein>
    <submittedName>
        <fullName evidence="2">Uncharacterized protein</fullName>
    </submittedName>
</protein>